<name>A0A9Q8P8E1_PASFU</name>
<dbReference type="KEGG" id="ffu:CLAFUR5_05320"/>
<dbReference type="OMA" id="AQRCYIW"/>
<proteinExistence type="predicted"/>
<evidence type="ECO:0000313" key="1">
    <source>
        <dbReference type="EMBL" id="UJO16786.1"/>
    </source>
</evidence>
<keyword evidence="2" id="KW-1185">Reference proteome</keyword>
<dbReference type="AlphaFoldDB" id="A0A9Q8P8E1"/>
<dbReference type="Proteomes" id="UP000756132">
    <property type="component" value="Chromosome 4"/>
</dbReference>
<dbReference type="RefSeq" id="XP_047761152.1">
    <property type="nucleotide sequence ID" value="XM_047904468.1"/>
</dbReference>
<gene>
    <name evidence="1" type="ORF">CLAFUR5_05320</name>
</gene>
<organism evidence="1 2">
    <name type="scientific">Passalora fulva</name>
    <name type="common">Tomato leaf mold</name>
    <name type="synonym">Cladosporium fulvum</name>
    <dbReference type="NCBI Taxonomy" id="5499"/>
    <lineage>
        <taxon>Eukaryota</taxon>
        <taxon>Fungi</taxon>
        <taxon>Dikarya</taxon>
        <taxon>Ascomycota</taxon>
        <taxon>Pezizomycotina</taxon>
        <taxon>Dothideomycetes</taxon>
        <taxon>Dothideomycetidae</taxon>
        <taxon>Mycosphaerellales</taxon>
        <taxon>Mycosphaerellaceae</taxon>
        <taxon>Fulvia</taxon>
    </lineage>
</organism>
<dbReference type="OrthoDB" id="3649219at2759"/>
<dbReference type="EMBL" id="CP090166">
    <property type="protein sequence ID" value="UJO16786.1"/>
    <property type="molecule type" value="Genomic_DNA"/>
</dbReference>
<sequence length="274" mass="32136">MAPQYLVDIYVRHPNSPGGVMLIQKNVSRDSLETYSDQARHVLSQYPVANETHRIITLPYGVPAALSKVLHIISSHKGRGPFYIGGLKSMSNAQRCYIWQACDIFNLADKEAWARVTRDLKYRISHNNLTPETIRAVHQVFDKYRDDPEKGKVWKNFVNQYVWDTLQNRYPPEKQQELDLELLSYPSLQNDIMVREEELRPKIMQHSEYQRGNAECHEQNKVIKHVRSEKKYQESQEKLRRKHAEQVLAGEREYYAELEPYLQELKGERKAASP</sequence>
<accession>A0A9Q8P8E1</accession>
<evidence type="ECO:0000313" key="2">
    <source>
        <dbReference type="Proteomes" id="UP000756132"/>
    </source>
</evidence>
<protein>
    <submittedName>
        <fullName evidence="1">Uncharacterized protein</fullName>
    </submittedName>
</protein>
<dbReference type="GeneID" id="71985198"/>
<reference evidence="1" key="2">
    <citation type="journal article" date="2022" name="Microb. Genom.">
        <title>A chromosome-scale genome assembly of the tomato pathogen Cladosporium fulvum reveals a compartmentalized genome architecture and the presence of a dispensable chromosome.</title>
        <authorList>
            <person name="Zaccaron A.Z."/>
            <person name="Chen L.H."/>
            <person name="Samaras A."/>
            <person name="Stergiopoulos I."/>
        </authorList>
    </citation>
    <scope>NUCLEOTIDE SEQUENCE</scope>
    <source>
        <strain evidence="1">Race5_Kim</strain>
    </source>
</reference>
<reference evidence="1" key="1">
    <citation type="submission" date="2021-12" db="EMBL/GenBank/DDBJ databases">
        <authorList>
            <person name="Zaccaron A."/>
            <person name="Stergiopoulos I."/>
        </authorList>
    </citation>
    <scope>NUCLEOTIDE SEQUENCE</scope>
    <source>
        <strain evidence="1">Race5_Kim</strain>
    </source>
</reference>